<dbReference type="GO" id="GO:0005634">
    <property type="term" value="C:nucleus"/>
    <property type="evidence" value="ECO:0007669"/>
    <property type="project" value="UniProtKB-SubCell"/>
</dbReference>
<dbReference type="InterPro" id="IPR036770">
    <property type="entry name" value="Ankyrin_rpt-contain_sf"/>
</dbReference>
<comment type="subcellular location">
    <subcellularLocation>
        <location evidence="1">Nucleus</location>
    </subcellularLocation>
</comment>
<keyword evidence="3" id="KW-0677">Repeat</keyword>
<dbReference type="GO" id="GO:0003677">
    <property type="term" value="F:DNA binding"/>
    <property type="evidence" value="ECO:0007669"/>
    <property type="project" value="InterPro"/>
</dbReference>
<dbReference type="Gene3D" id="1.25.40.20">
    <property type="entry name" value="Ankyrin repeat-containing domain"/>
    <property type="match status" value="3"/>
</dbReference>
<organism evidence="10">
    <name type="scientific">Alexandrium monilatum</name>
    <dbReference type="NCBI Taxonomy" id="311494"/>
    <lineage>
        <taxon>Eukaryota</taxon>
        <taxon>Sar</taxon>
        <taxon>Alveolata</taxon>
        <taxon>Dinophyceae</taxon>
        <taxon>Gonyaulacales</taxon>
        <taxon>Pyrocystaceae</taxon>
        <taxon>Alexandrium</taxon>
    </lineage>
</organism>
<evidence type="ECO:0000256" key="6">
    <source>
        <dbReference type="ARBA" id="ARBA00023043"/>
    </source>
</evidence>
<dbReference type="SMART" id="SM00248">
    <property type="entry name" value="ANK"/>
    <property type="match status" value="4"/>
</dbReference>
<dbReference type="InterPro" id="IPR002110">
    <property type="entry name" value="Ankyrin_rpt"/>
</dbReference>
<dbReference type="GO" id="GO:0008270">
    <property type="term" value="F:zinc ion binding"/>
    <property type="evidence" value="ECO:0007669"/>
    <property type="project" value="UniProtKB-KW"/>
</dbReference>
<evidence type="ECO:0000259" key="9">
    <source>
        <dbReference type="PROSITE" id="PS50064"/>
    </source>
</evidence>
<gene>
    <name evidence="10" type="ORF">AMON00008_LOCUS55199</name>
</gene>
<evidence type="ECO:0000256" key="5">
    <source>
        <dbReference type="ARBA" id="ARBA00022833"/>
    </source>
</evidence>
<keyword evidence="4" id="KW-0863">Zinc-finger</keyword>
<feature type="compositionally biased region" description="Low complexity" evidence="8">
    <location>
        <begin position="448"/>
        <end position="463"/>
    </location>
</feature>
<keyword evidence="5" id="KW-0862">Zinc</keyword>
<dbReference type="PROSITE" id="PS50064">
    <property type="entry name" value="ZF_PARP_2"/>
    <property type="match status" value="1"/>
</dbReference>
<name>A0A7S4SRN8_9DINO</name>
<keyword evidence="2" id="KW-0479">Metal-binding</keyword>
<dbReference type="Gene3D" id="3.30.1740.10">
    <property type="entry name" value="Zinc finger, PARP-type"/>
    <property type="match status" value="1"/>
</dbReference>
<evidence type="ECO:0000256" key="2">
    <source>
        <dbReference type="ARBA" id="ARBA00022723"/>
    </source>
</evidence>
<dbReference type="AlphaFoldDB" id="A0A7S4SRN8"/>
<dbReference type="Pfam" id="PF00645">
    <property type="entry name" value="zf-PARP"/>
    <property type="match status" value="1"/>
</dbReference>
<dbReference type="SMART" id="SM01336">
    <property type="entry name" value="zf-PARP"/>
    <property type="match status" value="1"/>
</dbReference>
<evidence type="ECO:0000256" key="4">
    <source>
        <dbReference type="ARBA" id="ARBA00022771"/>
    </source>
</evidence>
<evidence type="ECO:0000313" key="10">
    <source>
        <dbReference type="EMBL" id="CAE4654033.1"/>
    </source>
</evidence>
<proteinExistence type="predicted"/>
<keyword evidence="6" id="KW-0040">ANK repeat</keyword>
<evidence type="ECO:0000256" key="7">
    <source>
        <dbReference type="ARBA" id="ARBA00023242"/>
    </source>
</evidence>
<dbReference type="InterPro" id="IPR001510">
    <property type="entry name" value="Znf_PARP"/>
</dbReference>
<dbReference type="InterPro" id="IPR036957">
    <property type="entry name" value="Znf_PARP_sf"/>
</dbReference>
<keyword evidence="7" id="KW-0539">Nucleus</keyword>
<feature type="region of interest" description="Disordered" evidence="8">
    <location>
        <begin position="366"/>
        <end position="385"/>
    </location>
</feature>
<evidence type="ECO:0000256" key="1">
    <source>
        <dbReference type="ARBA" id="ARBA00004123"/>
    </source>
</evidence>
<reference evidence="10" key="1">
    <citation type="submission" date="2021-01" db="EMBL/GenBank/DDBJ databases">
        <authorList>
            <person name="Corre E."/>
            <person name="Pelletier E."/>
            <person name="Niang G."/>
            <person name="Scheremetjew M."/>
            <person name="Finn R."/>
            <person name="Kale V."/>
            <person name="Holt S."/>
            <person name="Cochrane G."/>
            <person name="Meng A."/>
            <person name="Brown T."/>
            <person name="Cohen L."/>
        </authorList>
    </citation>
    <scope>NUCLEOTIDE SEQUENCE</scope>
    <source>
        <strain evidence="10">CCMP3105</strain>
    </source>
</reference>
<dbReference type="Pfam" id="PF00023">
    <property type="entry name" value="Ank"/>
    <property type="match status" value="1"/>
</dbReference>
<feature type="compositionally biased region" description="Low complexity" evidence="8">
    <location>
        <begin position="406"/>
        <end position="416"/>
    </location>
</feature>
<dbReference type="PANTHER" id="PTHR24198">
    <property type="entry name" value="ANKYRIN REPEAT AND PROTEIN KINASE DOMAIN-CONTAINING PROTEIN"/>
    <property type="match status" value="1"/>
</dbReference>
<dbReference type="SUPFAM" id="SSF48403">
    <property type="entry name" value="Ankyrin repeat"/>
    <property type="match status" value="1"/>
</dbReference>
<dbReference type="PANTHER" id="PTHR24198:SF165">
    <property type="entry name" value="ANKYRIN REPEAT-CONTAINING PROTEIN-RELATED"/>
    <property type="match status" value="1"/>
</dbReference>
<feature type="region of interest" description="Disordered" evidence="8">
    <location>
        <begin position="401"/>
        <end position="463"/>
    </location>
</feature>
<accession>A0A7S4SRN8</accession>
<dbReference type="SUPFAM" id="SSF57716">
    <property type="entry name" value="Glucocorticoid receptor-like (DNA-binding domain)"/>
    <property type="match status" value="1"/>
</dbReference>
<evidence type="ECO:0000256" key="3">
    <source>
        <dbReference type="ARBA" id="ARBA00022737"/>
    </source>
</evidence>
<feature type="domain" description="PARP-type" evidence="9">
    <location>
        <begin position="6"/>
        <end position="92"/>
    </location>
</feature>
<dbReference type="Pfam" id="PF13606">
    <property type="entry name" value="Ank_3"/>
    <property type="match status" value="1"/>
</dbReference>
<dbReference type="EMBL" id="HBNR01077549">
    <property type="protein sequence ID" value="CAE4654033.1"/>
    <property type="molecule type" value="Transcribed_RNA"/>
</dbReference>
<sequence>MAEKPYRVEAAPSGRSTCTISKAKIEKGELRLGSFVSFGGKGSYKWRRLSCITAKQAANIEKELGGPEHLDGFAELGPEQRAAVVAAFECAAKGPAEAPAAPGAEDECLPPAKKARVDAAPKPKAKAKGKAKAKAAISGAPDGIPLTSPSASPTSAPDALQLAHAAIDMAKAGAWDSLYGVLDKQQDLVNARPHVREYSVLHQAAFHGSLDVVRRLIEKYGADPSKPTKFGKSVAEIAEEQGHAPVVDFLAQRLGATAPKGKADVGVDLTPEKMPKVDKASAYAGNQAPEAAKAACATGAQPALAPALIHTAHRAIDLAKMGQWEDLFTLLDFRKDIVNVRPEVRDYAVLHQAAYHGDRGAVGTLVGKHGADPAQRTRSGKTAAEVAREHGHAEVAAALEEHSARAPRAAGAAPRAGPEEEAEEASDFHLLQMPDGTWKVKPAGGGPAAPAGRAAPGGPDPDAVQAAPPDAVGAAHRVIDMAKAARWGELYRLLDAQPELVNVRPDVREFSALHQAAYHGNGEAVATLINKYGADPAQKTRLGVSAAVIALGQGHLQVADFIAARLPA</sequence>
<evidence type="ECO:0000256" key="8">
    <source>
        <dbReference type="SAM" id="MobiDB-lite"/>
    </source>
</evidence>
<protein>
    <recommendedName>
        <fullName evidence="9">PARP-type domain-containing protein</fullName>
    </recommendedName>
</protein>